<evidence type="ECO:0000256" key="3">
    <source>
        <dbReference type="ARBA" id="ARBA00022801"/>
    </source>
</evidence>
<dbReference type="GO" id="GO:0003860">
    <property type="term" value="F:3-hydroxyisobutyryl-CoA hydrolase activity"/>
    <property type="evidence" value="ECO:0007669"/>
    <property type="project" value="UniProtKB-EC"/>
</dbReference>
<dbReference type="AlphaFoldDB" id="A0A9P3G3C5"/>
<evidence type="ECO:0000256" key="2">
    <source>
        <dbReference type="ARBA" id="ARBA00011915"/>
    </source>
</evidence>
<dbReference type="Pfam" id="PF16113">
    <property type="entry name" value="ECH_2"/>
    <property type="match status" value="1"/>
</dbReference>
<gene>
    <name evidence="6" type="ORF">PsYK624_032080</name>
</gene>
<evidence type="ECO:0000313" key="7">
    <source>
        <dbReference type="Proteomes" id="UP000703269"/>
    </source>
</evidence>
<dbReference type="SUPFAM" id="SSF52096">
    <property type="entry name" value="ClpP/crotonase"/>
    <property type="match status" value="1"/>
</dbReference>
<reference evidence="6 7" key="1">
    <citation type="submission" date="2021-08" db="EMBL/GenBank/DDBJ databases">
        <title>Draft Genome Sequence of Phanerochaete sordida strain YK-624.</title>
        <authorList>
            <person name="Mori T."/>
            <person name="Dohra H."/>
            <person name="Suzuki T."/>
            <person name="Kawagishi H."/>
            <person name="Hirai H."/>
        </authorList>
    </citation>
    <scope>NUCLEOTIDE SEQUENCE [LARGE SCALE GENOMIC DNA]</scope>
    <source>
        <strain evidence="6 7">YK-624</strain>
    </source>
</reference>
<dbReference type="EMBL" id="BPQB01000005">
    <property type="protein sequence ID" value="GJE87125.1"/>
    <property type="molecule type" value="Genomic_DNA"/>
</dbReference>
<evidence type="ECO:0000256" key="1">
    <source>
        <dbReference type="ARBA" id="ARBA00001709"/>
    </source>
</evidence>
<comment type="catalytic activity">
    <reaction evidence="1">
        <text>3-hydroxy-2-methylpropanoyl-CoA + H2O = 3-hydroxy-2-methylpropanoate + CoA + H(+)</text>
        <dbReference type="Rhea" id="RHEA:20888"/>
        <dbReference type="ChEBI" id="CHEBI:11805"/>
        <dbReference type="ChEBI" id="CHEBI:15377"/>
        <dbReference type="ChEBI" id="CHEBI:15378"/>
        <dbReference type="ChEBI" id="CHEBI:57287"/>
        <dbReference type="ChEBI" id="CHEBI:57340"/>
        <dbReference type="EC" id="3.1.2.4"/>
    </reaction>
</comment>
<dbReference type="PANTHER" id="PTHR43176">
    <property type="entry name" value="3-HYDROXYISOBUTYRYL-COA HYDROLASE-RELATED"/>
    <property type="match status" value="1"/>
</dbReference>
<dbReference type="PANTHER" id="PTHR43176:SF3">
    <property type="entry name" value="3-HYDROXYISOBUTYRYL-COA HYDROLASE, MITOCHONDRIAL"/>
    <property type="match status" value="1"/>
</dbReference>
<dbReference type="InterPro" id="IPR032259">
    <property type="entry name" value="HIBYL-CoA-H"/>
</dbReference>
<name>A0A9P3G3C5_9APHY</name>
<dbReference type="Proteomes" id="UP000703269">
    <property type="component" value="Unassembled WGS sequence"/>
</dbReference>
<dbReference type="OrthoDB" id="1737613at2759"/>
<evidence type="ECO:0000313" key="6">
    <source>
        <dbReference type="EMBL" id="GJE87125.1"/>
    </source>
</evidence>
<protein>
    <recommendedName>
        <fullName evidence="2">3-hydroxyisobutyryl-CoA hydrolase</fullName>
        <ecNumber evidence="2">3.1.2.4</ecNumber>
    </recommendedName>
</protein>
<dbReference type="CDD" id="cd06558">
    <property type="entry name" value="crotonase-like"/>
    <property type="match status" value="1"/>
</dbReference>
<dbReference type="Gene3D" id="3.90.226.10">
    <property type="entry name" value="2-enoyl-CoA Hydratase, Chain A, domain 1"/>
    <property type="match status" value="1"/>
</dbReference>
<evidence type="ECO:0000259" key="5">
    <source>
        <dbReference type="Pfam" id="PF16113"/>
    </source>
</evidence>
<accession>A0A9P3G3C5</accession>
<sequence>MSSRSLRASERTLAIAQHMKASTQAAAGPAKAQPNGDEPPVLFETVGQLRKYILNRPKKLNALDTSMLNLLRPYVEDWSRSEISKILVGQGVGRAFCAGGDVAGVVQLAEDEKTRPEAIDFFKREFELDYMLAAVAGIYVAVMDGITMGGGVGLAANASFRIATENTLFAMPETKIGYSPDVGATFFLSRLDGEIGTYLGLTGESIKGRDVYELGLATHYIPSRRVPALLESLASLDRATVKVVDGTIEECSQEREPGEAPCAFTGQLRTVLDAVFSHDSVEEIIADLQKVRESHEDSGIRKWAEQTLAALELRSPTSLKVALLALRKGRTATLHEALQTELNIATAYCSGGSSDFKTGVTAVLVDKIKGRPAWTPSTLAEVEDSSVTARFFGQWSPQNGTAPALELPESMNVDVEKTSRPMRFALPTEEEIRQLVVGSHRASGGTQLTKEELVETLVGLRSGKMGIKEKVLDVVERKCVEEVDKRSGKKYLKWQSR</sequence>
<keyword evidence="7" id="KW-1185">Reference proteome</keyword>
<dbReference type="EC" id="3.1.2.4" evidence="2"/>
<organism evidence="6 7">
    <name type="scientific">Phanerochaete sordida</name>
    <dbReference type="NCBI Taxonomy" id="48140"/>
    <lineage>
        <taxon>Eukaryota</taxon>
        <taxon>Fungi</taxon>
        <taxon>Dikarya</taxon>
        <taxon>Basidiomycota</taxon>
        <taxon>Agaricomycotina</taxon>
        <taxon>Agaricomycetes</taxon>
        <taxon>Polyporales</taxon>
        <taxon>Phanerochaetaceae</taxon>
        <taxon>Phanerochaete</taxon>
    </lineage>
</organism>
<dbReference type="GO" id="GO:0006574">
    <property type="term" value="P:L-valine catabolic process"/>
    <property type="evidence" value="ECO:0007669"/>
    <property type="project" value="TreeGrafter"/>
</dbReference>
<keyword evidence="3 6" id="KW-0378">Hydrolase</keyword>
<evidence type="ECO:0000256" key="4">
    <source>
        <dbReference type="SAM" id="MobiDB-lite"/>
    </source>
</evidence>
<comment type="caution">
    <text evidence="6">The sequence shown here is derived from an EMBL/GenBank/DDBJ whole genome shotgun (WGS) entry which is preliminary data.</text>
</comment>
<proteinExistence type="predicted"/>
<dbReference type="NCBIfam" id="NF004127">
    <property type="entry name" value="PRK05617.1"/>
    <property type="match status" value="1"/>
</dbReference>
<feature type="region of interest" description="Disordered" evidence="4">
    <location>
        <begin position="19"/>
        <end position="38"/>
    </location>
</feature>
<dbReference type="GO" id="GO:0005739">
    <property type="term" value="C:mitochondrion"/>
    <property type="evidence" value="ECO:0007669"/>
    <property type="project" value="TreeGrafter"/>
</dbReference>
<dbReference type="InterPro" id="IPR029045">
    <property type="entry name" value="ClpP/crotonase-like_dom_sf"/>
</dbReference>
<feature type="domain" description="Enoyl-CoA hydratase/isomerase" evidence="5">
    <location>
        <begin position="50"/>
        <end position="391"/>
    </location>
</feature>
<dbReference type="InterPro" id="IPR045004">
    <property type="entry name" value="ECH_dom"/>
</dbReference>